<dbReference type="PANTHER" id="PTHR31885">
    <property type="entry name" value="GH04784P"/>
    <property type="match status" value="1"/>
</dbReference>
<dbReference type="OrthoDB" id="345840at2"/>
<feature type="transmembrane region" description="Helical" evidence="6">
    <location>
        <begin position="38"/>
        <end position="61"/>
    </location>
</feature>
<dbReference type="RefSeq" id="WP_103910886.1">
    <property type="nucleotide sequence ID" value="NZ_FNUZ01000004.1"/>
</dbReference>
<gene>
    <name evidence="7" type="ORF">SAMN04488045_2550</name>
</gene>
<feature type="transmembrane region" description="Helical" evidence="6">
    <location>
        <begin position="73"/>
        <end position="95"/>
    </location>
</feature>
<dbReference type="GO" id="GO:0016020">
    <property type="term" value="C:membrane"/>
    <property type="evidence" value="ECO:0007669"/>
    <property type="project" value="UniProtKB-SubCell"/>
</dbReference>
<protein>
    <submittedName>
        <fullName evidence="7">YhhN-like protein</fullName>
    </submittedName>
</protein>
<sequence>MAVWWGIGALASVVYLVRFCHAEESYLKSVIKTASIAALSVGALLAGGPWALVAALAVSALGDWLISRDSQLAFKLGVASFAAGHLLYVGLFLTHPLAVPERLYLHPAPWVIMLLGVLGALVAVQLFPRAGKLRWPVMAYIPIILSMGAVALVLPATGRLVWAKIGAGVFILSDLVLAQELFVLSDASRLQKVAPYIVWSTYWIAQACLTYAFLPTGFA</sequence>
<evidence type="ECO:0000256" key="6">
    <source>
        <dbReference type="SAM" id="Phobius"/>
    </source>
</evidence>
<reference evidence="7 8" key="1">
    <citation type="submission" date="2016-10" db="EMBL/GenBank/DDBJ databases">
        <authorList>
            <person name="de Groot N.N."/>
        </authorList>
    </citation>
    <scope>NUCLEOTIDE SEQUENCE [LARGE SCALE GENOMIC DNA]</scope>
    <source>
        <strain evidence="7 8">DSM 26915</strain>
    </source>
</reference>
<feature type="transmembrane region" description="Helical" evidence="6">
    <location>
        <begin position="196"/>
        <end position="214"/>
    </location>
</feature>
<name>A0A1H5ZN89_9RHOB</name>
<feature type="transmembrane region" description="Helical" evidence="6">
    <location>
        <begin position="107"/>
        <end position="127"/>
    </location>
</feature>
<evidence type="ECO:0000313" key="8">
    <source>
        <dbReference type="Proteomes" id="UP000236752"/>
    </source>
</evidence>
<dbReference type="Proteomes" id="UP000236752">
    <property type="component" value="Unassembled WGS sequence"/>
</dbReference>
<keyword evidence="4 6" id="KW-1133">Transmembrane helix</keyword>
<evidence type="ECO:0000256" key="1">
    <source>
        <dbReference type="ARBA" id="ARBA00004141"/>
    </source>
</evidence>
<dbReference type="AlphaFoldDB" id="A0A1H5ZN89"/>
<evidence type="ECO:0000256" key="5">
    <source>
        <dbReference type="ARBA" id="ARBA00023136"/>
    </source>
</evidence>
<dbReference type="Pfam" id="PF07947">
    <property type="entry name" value="YhhN"/>
    <property type="match status" value="1"/>
</dbReference>
<organism evidence="7 8">
    <name type="scientific">Thalassococcus halodurans</name>
    <dbReference type="NCBI Taxonomy" id="373675"/>
    <lineage>
        <taxon>Bacteria</taxon>
        <taxon>Pseudomonadati</taxon>
        <taxon>Pseudomonadota</taxon>
        <taxon>Alphaproteobacteria</taxon>
        <taxon>Rhodobacterales</taxon>
        <taxon>Roseobacteraceae</taxon>
        <taxon>Thalassococcus</taxon>
    </lineage>
</organism>
<comment type="subcellular location">
    <subcellularLocation>
        <location evidence="1">Membrane</location>
        <topology evidence="1">Multi-pass membrane protein</topology>
    </subcellularLocation>
</comment>
<dbReference type="GO" id="GO:0016787">
    <property type="term" value="F:hydrolase activity"/>
    <property type="evidence" value="ECO:0007669"/>
    <property type="project" value="TreeGrafter"/>
</dbReference>
<evidence type="ECO:0000313" key="7">
    <source>
        <dbReference type="EMBL" id="SEG38023.1"/>
    </source>
</evidence>
<proteinExistence type="inferred from homology"/>
<keyword evidence="8" id="KW-1185">Reference proteome</keyword>
<feature type="transmembrane region" description="Helical" evidence="6">
    <location>
        <begin position="162"/>
        <end position="184"/>
    </location>
</feature>
<comment type="similarity">
    <text evidence="2">Belongs to the TMEM86 family.</text>
</comment>
<keyword evidence="5 6" id="KW-0472">Membrane</keyword>
<accession>A0A1H5ZN89</accession>
<dbReference type="PANTHER" id="PTHR31885:SF6">
    <property type="entry name" value="GH04784P"/>
    <property type="match status" value="1"/>
</dbReference>
<evidence type="ECO:0000256" key="4">
    <source>
        <dbReference type="ARBA" id="ARBA00022989"/>
    </source>
</evidence>
<evidence type="ECO:0000256" key="2">
    <source>
        <dbReference type="ARBA" id="ARBA00007375"/>
    </source>
</evidence>
<dbReference type="EMBL" id="FNUZ01000004">
    <property type="protein sequence ID" value="SEG38023.1"/>
    <property type="molecule type" value="Genomic_DNA"/>
</dbReference>
<evidence type="ECO:0000256" key="3">
    <source>
        <dbReference type="ARBA" id="ARBA00022692"/>
    </source>
</evidence>
<feature type="transmembrane region" description="Helical" evidence="6">
    <location>
        <begin position="139"/>
        <end position="156"/>
    </location>
</feature>
<dbReference type="InterPro" id="IPR012506">
    <property type="entry name" value="TMEM86B-like"/>
</dbReference>
<keyword evidence="3 6" id="KW-0812">Transmembrane</keyword>